<dbReference type="EMBL" id="JACYFS010000001">
    <property type="protein sequence ID" value="MBD8080846.1"/>
    <property type="molecule type" value="Genomic_DNA"/>
</dbReference>
<keyword evidence="5" id="KW-1185">Reference proteome</keyword>
<sequence>MKALSLLLAIFLCSNLCGQNTFVFLGSFNWEKEKEGLFVYELDTVKGNLSKVTAVKNVKNPSFLTLSADGKYVFACTDSKTENGGSVSSFKFNPKNKSLSFINSQKSGGENPVYLTAHNNGKWLVNGNYTEGSVSVYPVSEDGKIQPFVQNFQFSEGSVIKKRQDRAHIHSTVFSPDFNYIFLPDLGADKIRCYQFNKEKDEPLESCQQPFIKTVAGSGPRHFAFHPNGNFAYVIEEMGGAVSTFQYKDGELKNIQRIFTHSEKLKADFESSDIHISPDGKFLYASNRGAENNIAIFAVENDGTLKTVGYHSTKGKHPRVFGMDETGKFVIVANTGTGRVVVFRRNSETGMLKKVGRKIKIENVSAVQIRKY</sequence>
<feature type="chain" id="PRO_5045642128" evidence="3">
    <location>
        <begin position="19"/>
        <end position="372"/>
    </location>
</feature>
<evidence type="ECO:0000256" key="2">
    <source>
        <dbReference type="ARBA" id="ARBA00022526"/>
    </source>
</evidence>
<dbReference type="Gene3D" id="2.130.10.10">
    <property type="entry name" value="YVTN repeat-like/Quinoprotein amine dehydrogenase"/>
    <property type="match status" value="1"/>
</dbReference>
<dbReference type="InterPro" id="IPR050282">
    <property type="entry name" value="Cycloisomerase_2"/>
</dbReference>
<organism evidence="4 5">
    <name type="scientific">Chryseobacterium caseinilyticum</name>
    <dbReference type="NCBI Taxonomy" id="2771428"/>
    <lineage>
        <taxon>Bacteria</taxon>
        <taxon>Pseudomonadati</taxon>
        <taxon>Bacteroidota</taxon>
        <taxon>Flavobacteriia</taxon>
        <taxon>Flavobacteriales</taxon>
        <taxon>Weeksellaceae</taxon>
        <taxon>Chryseobacterium group</taxon>
        <taxon>Chryseobacterium</taxon>
    </lineage>
</organism>
<gene>
    <name evidence="4" type="ORF">IC610_00255</name>
</gene>
<dbReference type="Pfam" id="PF10282">
    <property type="entry name" value="Lactonase"/>
    <property type="match status" value="1"/>
</dbReference>
<protein>
    <submittedName>
        <fullName evidence="4">Lactonase family protein</fullName>
    </submittedName>
</protein>
<keyword evidence="2" id="KW-0313">Glucose metabolism</keyword>
<proteinExistence type="inferred from homology"/>
<reference evidence="4 5" key="1">
    <citation type="submission" date="2020-09" db="EMBL/GenBank/DDBJ databases">
        <title>Genome seq and assembly of Chryseobacterium sp.</title>
        <authorList>
            <person name="Chhetri G."/>
        </authorList>
    </citation>
    <scope>NUCLEOTIDE SEQUENCE [LARGE SCALE GENOMIC DNA]</scope>
    <source>
        <strain evidence="4 5">GCR10</strain>
    </source>
</reference>
<dbReference type="InterPro" id="IPR011048">
    <property type="entry name" value="Haem_d1_sf"/>
</dbReference>
<evidence type="ECO:0000256" key="1">
    <source>
        <dbReference type="ARBA" id="ARBA00005564"/>
    </source>
</evidence>
<dbReference type="PANTHER" id="PTHR30344:SF1">
    <property type="entry name" value="6-PHOSPHOGLUCONOLACTONASE"/>
    <property type="match status" value="1"/>
</dbReference>
<keyword evidence="2" id="KW-0119">Carbohydrate metabolism</keyword>
<evidence type="ECO:0000313" key="4">
    <source>
        <dbReference type="EMBL" id="MBD8080846.1"/>
    </source>
</evidence>
<dbReference type="InterPro" id="IPR019405">
    <property type="entry name" value="Lactonase_7-beta_prop"/>
</dbReference>
<name>A0ABR8Z7W1_9FLAO</name>
<dbReference type="InterPro" id="IPR015943">
    <property type="entry name" value="WD40/YVTN_repeat-like_dom_sf"/>
</dbReference>
<accession>A0ABR8Z7W1</accession>
<dbReference type="RefSeq" id="WP_191734686.1">
    <property type="nucleotide sequence ID" value="NZ_JACYFS010000001.1"/>
</dbReference>
<evidence type="ECO:0000256" key="3">
    <source>
        <dbReference type="SAM" id="SignalP"/>
    </source>
</evidence>
<keyword evidence="3" id="KW-0732">Signal</keyword>
<dbReference type="PANTHER" id="PTHR30344">
    <property type="entry name" value="6-PHOSPHOGLUCONOLACTONASE-RELATED"/>
    <property type="match status" value="1"/>
</dbReference>
<dbReference type="SUPFAM" id="SSF51004">
    <property type="entry name" value="C-terminal (heme d1) domain of cytochrome cd1-nitrite reductase"/>
    <property type="match status" value="1"/>
</dbReference>
<comment type="caution">
    <text evidence="4">The sequence shown here is derived from an EMBL/GenBank/DDBJ whole genome shotgun (WGS) entry which is preliminary data.</text>
</comment>
<comment type="similarity">
    <text evidence="1">Belongs to the cycloisomerase 2 family.</text>
</comment>
<feature type="signal peptide" evidence="3">
    <location>
        <begin position="1"/>
        <end position="18"/>
    </location>
</feature>
<evidence type="ECO:0000313" key="5">
    <source>
        <dbReference type="Proteomes" id="UP000637299"/>
    </source>
</evidence>
<dbReference type="Proteomes" id="UP000637299">
    <property type="component" value="Unassembled WGS sequence"/>
</dbReference>